<dbReference type="SMART" id="SM00862">
    <property type="entry name" value="Trans_reg_C"/>
    <property type="match status" value="1"/>
</dbReference>
<reference evidence="4 5" key="2">
    <citation type="journal article" date="2010" name="Stand. Genomic Sci.">
        <title>Complete genome sequence of the Medicago microsymbiont Ensifer (Sinorhizobium) medicae strain WSM419.</title>
        <authorList>
            <person name="Reeve W."/>
            <person name="Chain P."/>
            <person name="O'Hara G."/>
            <person name="Ardley J."/>
            <person name="Nandesena K."/>
            <person name="Brau L."/>
            <person name="Tiwari R."/>
            <person name="Malfatti S."/>
            <person name="Kiss H."/>
            <person name="Lapidus A."/>
            <person name="Copeland A."/>
            <person name="Nolan M."/>
            <person name="Land M."/>
            <person name="Hauser L."/>
            <person name="Chang Y.J."/>
            <person name="Ivanova N."/>
            <person name="Mavromatis K."/>
            <person name="Markowitz V."/>
            <person name="Kyrpides N."/>
            <person name="Gollagher M."/>
            <person name="Yates R."/>
            <person name="Dilworth M."/>
            <person name="Howieson J."/>
        </authorList>
    </citation>
    <scope>NUCLEOTIDE SEQUENCE [LARGE SCALE GENOMIC DNA]</scope>
    <source>
        <strain evidence="4 5">WSM419</strain>
    </source>
</reference>
<dbReference type="CDD" id="cd00383">
    <property type="entry name" value="trans_reg_C"/>
    <property type="match status" value="1"/>
</dbReference>
<dbReference type="OrthoDB" id="9807521at2"/>
<dbReference type="PANTHER" id="PTHR47691:SF3">
    <property type="entry name" value="HTH-TYPE TRANSCRIPTIONAL REGULATOR RV0890C-RELATED"/>
    <property type="match status" value="1"/>
</dbReference>
<dbReference type="RefSeq" id="WP_011975375.1">
    <property type="nucleotide sequence ID" value="NC_009636.1"/>
</dbReference>
<dbReference type="eggNOG" id="COG3903">
    <property type="taxonomic scope" value="Bacteria"/>
</dbReference>
<proteinExistence type="predicted"/>
<evidence type="ECO:0000313" key="5">
    <source>
        <dbReference type="Proteomes" id="UP000001108"/>
    </source>
</evidence>
<organism evidence="4 5">
    <name type="scientific">Sinorhizobium medicae (strain WSM419)</name>
    <name type="common">Ensifer medicae</name>
    <dbReference type="NCBI Taxonomy" id="366394"/>
    <lineage>
        <taxon>Bacteria</taxon>
        <taxon>Pseudomonadati</taxon>
        <taxon>Pseudomonadota</taxon>
        <taxon>Alphaproteobacteria</taxon>
        <taxon>Hyphomicrobiales</taxon>
        <taxon>Rhizobiaceae</taxon>
        <taxon>Sinorhizobium/Ensifer group</taxon>
        <taxon>Sinorhizobium</taxon>
    </lineage>
</organism>
<dbReference type="HOGENOM" id="CLU_004665_7_0_5"/>
<feature type="DNA-binding region" description="OmpR/PhoB-type" evidence="2">
    <location>
        <begin position="3"/>
        <end position="101"/>
    </location>
</feature>
<dbReference type="Gene3D" id="3.40.50.300">
    <property type="entry name" value="P-loop containing nucleotide triphosphate hydrolases"/>
    <property type="match status" value="1"/>
</dbReference>
<dbReference type="GO" id="GO:0003677">
    <property type="term" value="F:DNA binding"/>
    <property type="evidence" value="ECO:0007669"/>
    <property type="project" value="UniProtKB-UniRule"/>
</dbReference>
<dbReference type="PRINTS" id="PR00364">
    <property type="entry name" value="DISEASERSIST"/>
</dbReference>
<dbReference type="SUPFAM" id="SSF48452">
    <property type="entry name" value="TPR-like"/>
    <property type="match status" value="1"/>
</dbReference>
<dbReference type="SUPFAM" id="SSF52540">
    <property type="entry name" value="P-loop containing nucleoside triphosphate hydrolases"/>
    <property type="match status" value="1"/>
</dbReference>
<dbReference type="GO" id="GO:0000160">
    <property type="term" value="P:phosphorelay signal transduction system"/>
    <property type="evidence" value="ECO:0007669"/>
    <property type="project" value="InterPro"/>
</dbReference>
<gene>
    <name evidence="4" type="ordered locus">Smed_1207</name>
</gene>
<dbReference type="Pfam" id="PF00486">
    <property type="entry name" value="Trans_reg_C"/>
    <property type="match status" value="1"/>
</dbReference>
<dbReference type="PANTHER" id="PTHR47691">
    <property type="entry name" value="REGULATOR-RELATED"/>
    <property type="match status" value="1"/>
</dbReference>
<dbReference type="SUPFAM" id="SSF46894">
    <property type="entry name" value="C-terminal effector domain of the bipartite response regulators"/>
    <property type="match status" value="1"/>
</dbReference>
<dbReference type="KEGG" id="smd:Smed_1207"/>
<dbReference type="PROSITE" id="PS51755">
    <property type="entry name" value="OMPR_PHOB"/>
    <property type="match status" value="1"/>
</dbReference>
<keyword evidence="1 2" id="KW-0238">DNA-binding</keyword>
<feature type="domain" description="OmpR/PhoB-type" evidence="3">
    <location>
        <begin position="3"/>
        <end position="101"/>
    </location>
</feature>
<dbReference type="InterPro" id="IPR011990">
    <property type="entry name" value="TPR-like_helical_dom_sf"/>
</dbReference>
<dbReference type="STRING" id="366394.Smed_1207"/>
<dbReference type="PATRIC" id="fig|366394.8.peg.4340"/>
<evidence type="ECO:0000256" key="2">
    <source>
        <dbReference type="PROSITE-ProRule" id="PRU01091"/>
    </source>
</evidence>
<dbReference type="InterPro" id="IPR001867">
    <property type="entry name" value="OmpR/PhoB-type_DNA-bd"/>
</dbReference>
<dbReference type="EMBL" id="CP000738">
    <property type="protein sequence ID" value="ABR60057.1"/>
    <property type="molecule type" value="Genomic_DNA"/>
</dbReference>
<dbReference type="AlphaFoldDB" id="A6U8S7"/>
<dbReference type="GO" id="GO:0043531">
    <property type="term" value="F:ADP binding"/>
    <property type="evidence" value="ECO:0007669"/>
    <property type="project" value="InterPro"/>
</dbReference>
<dbReference type="Gene3D" id="1.10.10.10">
    <property type="entry name" value="Winged helix-like DNA-binding domain superfamily/Winged helix DNA-binding domain"/>
    <property type="match status" value="1"/>
</dbReference>
<dbReference type="InterPro" id="IPR002182">
    <property type="entry name" value="NB-ARC"/>
</dbReference>
<sequence length="922" mass="100247">MSVPRFTFGPFELDPLRLELRRDGVKLRVGAKACRLLLALVERPGHIVSQKELLAAAWSGLNVEDVNLRVHIVALRKALSGVANGAFNITTVPREGYVFAGPVSVSAAPAIEMPASPPARVPRQLSTLFGRREALANLGDALAAHRIVTIVGAGGMGKTALALAAIEEHAGTECVFVDFSTSVSSLHVQGCIFEALELEGTPNDVAAHIVRALANKTILLVFDNCEHVVGEVAAMAARLTSRTEGVSILATSREPLRVAGECVFPLEPLSCPPDSAELTAQSAMSYPAVQMFVEAAGRRSGAFALDDGNAALLGDVCRRLDGSPLAIELAAATSDAMTIGELARRLDDRFTVLIRGARTALPKHRTLQAALDWSYDTLNEDDALAMRCLGVFPGRFSAEDAQAIATIDTMSGAAVHNTLANLVEKSLLTVEFGEEAASFRFLETMRVYARLKLLDSEEASAVYGRFVEYTLLRLTAISGRAASASDLRRSHSGILDDWRAAHDWSVRSGDWHTALKLMAAGIGFCQSLNIRTEYVNRATETIRNMPTDVEDADALRLEMLVCDHTAQMLIETQPPGPSNFVDRIEAAARRTLDLSKRLNAPDQHMSALVTLAVAALTAANLKKVEVYGSDAFEFAKRAQRPDFLPTAHYLNGYARYYGSDFANALHECDRALDFAAQSNLGTSSALDHVPNVRMLRARALWARGEFESSLEEMEEAHRFAIESGHVPTIAWAAWGGVLVYLWAGAHERAGASAKLHEDLASEYSNPGWARYIPSLHEAMSRLRDGHRSFGAAPIDWMPYVPSHADFMTSIHCAFHRAVDLQRIEAVPRHWCAAEHFRAAGEHHLVAGRTIEAEKLFLHALATSQSHGNIAWEIRATLSLARLRIQQDQVLAARSLVEPLADRFASSRVNADLLYAAELLAAC</sequence>
<dbReference type="InterPro" id="IPR027417">
    <property type="entry name" value="P-loop_NTPase"/>
</dbReference>
<dbReference type="Pfam" id="PF00931">
    <property type="entry name" value="NB-ARC"/>
    <property type="match status" value="1"/>
</dbReference>
<dbReference type="InterPro" id="IPR036388">
    <property type="entry name" value="WH-like_DNA-bd_sf"/>
</dbReference>
<accession>A6U8S7</accession>
<protein>
    <submittedName>
        <fullName evidence="4">Transcriptional regulator, winged helix family</fullName>
    </submittedName>
</protein>
<evidence type="ECO:0000256" key="1">
    <source>
        <dbReference type="ARBA" id="ARBA00023125"/>
    </source>
</evidence>
<dbReference type="InterPro" id="IPR016032">
    <property type="entry name" value="Sig_transdc_resp-reg_C-effctor"/>
</dbReference>
<reference evidence="5" key="1">
    <citation type="submission" date="2007-06" db="EMBL/GenBank/DDBJ databases">
        <title>Complete sequence of Sinorhizobium medicae WSM419 chromosome.</title>
        <authorList>
            <consortium name="US DOE Joint Genome Institute"/>
            <person name="Copeland A."/>
            <person name="Lucas S."/>
            <person name="Lapidus A."/>
            <person name="Barry K."/>
            <person name="Glavina del Rio T."/>
            <person name="Dalin E."/>
            <person name="Tice H."/>
            <person name="Pitluck S."/>
            <person name="Chain P."/>
            <person name="Malfatti S."/>
            <person name="Shin M."/>
            <person name="Vergez L."/>
            <person name="Schmutz J."/>
            <person name="Larimer F."/>
            <person name="Land M."/>
            <person name="Hauser L."/>
            <person name="Kyrpides N."/>
            <person name="Mikhailova N."/>
            <person name="Reeve W.G."/>
            <person name="Richardson P."/>
        </authorList>
    </citation>
    <scope>NUCLEOTIDE SEQUENCE [LARGE SCALE GENOMIC DNA]</scope>
    <source>
        <strain evidence="5">WSM419</strain>
    </source>
</reference>
<dbReference type="GO" id="GO:0006355">
    <property type="term" value="P:regulation of DNA-templated transcription"/>
    <property type="evidence" value="ECO:0007669"/>
    <property type="project" value="InterPro"/>
</dbReference>
<name>A6U8S7_SINMW</name>
<dbReference type="Proteomes" id="UP000001108">
    <property type="component" value="Chromosome"/>
</dbReference>
<evidence type="ECO:0000259" key="3">
    <source>
        <dbReference type="PROSITE" id="PS51755"/>
    </source>
</evidence>
<evidence type="ECO:0000313" key="4">
    <source>
        <dbReference type="EMBL" id="ABR60057.1"/>
    </source>
</evidence>
<dbReference type="eggNOG" id="COG3710">
    <property type="taxonomic scope" value="Bacteria"/>
</dbReference>